<organism evidence="2 3">
    <name type="scientific">Lasiosphaeria hispida</name>
    <dbReference type="NCBI Taxonomy" id="260671"/>
    <lineage>
        <taxon>Eukaryota</taxon>
        <taxon>Fungi</taxon>
        <taxon>Dikarya</taxon>
        <taxon>Ascomycota</taxon>
        <taxon>Pezizomycotina</taxon>
        <taxon>Sordariomycetes</taxon>
        <taxon>Sordariomycetidae</taxon>
        <taxon>Sordariales</taxon>
        <taxon>Lasiosphaeriaceae</taxon>
        <taxon>Lasiosphaeria</taxon>
    </lineage>
</organism>
<evidence type="ECO:0000313" key="2">
    <source>
        <dbReference type="EMBL" id="KAK3356650.1"/>
    </source>
</evidence>
<reference evidence="2" key="1">
    <citation type="journal article" date="2023" name="Mol. Phylogenet. Evol.">
        <title>Genome-scale phylogeny and comparative genomics of the fungal order Sordariales.</title>
        <authorList>
            <person name="Hensen N."/>
            <person name="Bonometti L."/>
            <person name="Westerberg I."/>
            <person name="Brannstrom I.O."/>
            <person name="Guillou S."/>
            <person name="Cros-Aarteil S."/>
            <person name="Calhoun S."/>
            <person name="Haridas S."/>
            <person name="Kuo A."/>
            <person name="Mondo S."/>
            <person name="Pangilinan J."/>
            <person name="Riley R."/>
            <person name="LaButti K."/>
            <person name="Andreopoulos B."/>
            <person name="Lipzen A."/>
            <person name="Chen C."/>
            <person name="Yan M."/>
            <person name="Daum C."/>
            <person name="Ng V."/>
            <person name="Clum A."/>
            <person name="Steindorff A."/>
            <person name="Ohm R.A."/>
            <person name="Martin F."/>
            <person name="Silar P."/>
            <person name="Natvig D.O."/>
            <person name="Lalanne C."/>
            <person name="Gautier V."/>
            <person name="Ament-Velasquez S.L."/>
            <person name="Kruys A."/>
            <person name="Hutchinson M.I."/>
            <person name="Powell A.J."/>
            <person name="Barry K."/>
            <person name="Miller A.N."/>
            <person name="Grigoriev I.V."/>
            <person name="Debuchy R."/>
            <person name="Gladieux P."/>
            <person name="Hiltunen Thoren M."/>
            <person name="Johannesson H."/>
        </authorList>
    </citation>
    <scope>NUCLEOTIDE SEQUENCE</scope>
    <source>
        <strain evidence="2">CBS 955.72</strain>
    </source>
</reference>
<gene>
    <name evidence="2" type="ORF">B0T25DRAFT_537128</name>
</gene>
<evidence type="ECO:0000313" key="3">
    <source>
        <dbReference type="Proteomes" id="UP001275084"/>
    </source>
</evidence>
<keyword evidence="1" id="KW-0732">Signal</keyword>
<feature type="signal peptide" evidence="1">
    <location>
        <begin position="1"/>
        <end position="26"/>
    </location>
</feature>
<dbReference type="EMBL" id="JAUIQD010000003">
    <property type="protein sequence ID" value="KAK3356650.1"/>
    <property type="molecule type" value="Genomic_DNA"/>
</dbReference>
<accession>A0AAJ0MFE1</accession>
<proteinExistence type="predicted"/>
<evidence type="ECO:0000256" key="1">
    <source>
        <dbReference type="SAM" id="SignalP"/>
    </source>
</evidence>
<reference evidence="2" key="2">
    <citation type="submission" date="2023-06" db="EMBL/GenBank/DDBJ databases">
        <authorList>
            <consortium name="Lawrence Berkeley National Laboratory"/>
            <person name="Haridas S."/>
            <person name="Hensen N."/>
            <person name="Bonometti L."/>
            <person name="Westerberg I."/>
            <person name="Brannstrom I.O."/>
            <person name="Guillou S."/>
            <person name="Cros-Aarteil S."/>
            <person name="Calhoun S."/>
            <person name="Kuo A."/>
            <person name="Mondo S."/>
            <person name="Pangilinan J."/>
            <person name="Riley R."/>
            <person name="Labutti K."/>
            <person name="Andreopoulos B."/>
            <person name="Lipzen A."/>
            <person name="Chen C."/>
            <person name="Yanf M."/>
            <person name="Daum C."/>
            <person name="Ng V."/>
            <person name="Clum A."/>
            <person name="Steindorff A."/>
            <person name="Ohm R."/>
            <person name="Martin F."/>
            <person name="Silar P."/>
            <person name="Natvig D."/>
            <person name="Lalanne C."/>
            <person name="Gautier V."/>
            <person name="Ament-Velasquez S.L."/>
            <person name="Kruys A."/>
            <person name="Hutchinson M.I."/>
            <person name="Powell A.J."/>
            <person name="Barry K."/>
            <person name="Miller A.N."/>
            <person name="Grigoriev I.V."/>
            <person name="Debuchy R."/>
            <person name="Gladieux P."/>
            <person name="Thoren M.H."/>
            <person name="Johannesson H."/>
        </authorList>
    </citation>
    <scope>NUCLEOTIDE SEQUENCE</scope>
    <source>
        <strain evidence="2">CBS 955.72</strain>
    </source>
</reference>
<name>A0AAJ0MFE1_9PEZI</name>
<dbReference type="AlphaFoldDB" id="A0AAJ0MFE1"/>
<sequence length="93" mass="9824">MTEPILSLSPATACLIGLAILHLSLALPMPHRASAPTTTRPAPPENRTTPLKAASHLLCTLVPGGETQLFVTLRQQLPKHSPLSLPYGTAVRA</sequence>
<dbReference type="Proteomes" id="UP001275084">
    <property type="component" value="Unassembled WGS sequence"/>
</dbReference>
<feature type="chain" id="PRO_5042590707" evidence="1">
    <location>
        <begin position="27"/>
        <end position="93"/>
    </location>
</feature>
<keyword evidence="3" id="KW-1185">Reference proteome</keyword>
<comment type="caution">
    <text evidence="2">The sequence shown here is derived from an EMBL/GenBank/DDBJ whole genome shotgun (WGS) entry which is preliminary data.</text>
</comment>
<protein>
    <submittedName>
        <fullName evidence="2">Uncharacterized protein</fullName>
    </submittedName>
</protein>